<accession>A0A9P1N456</accession>
<evidence type="ECO:0000256" key="4">
    <source>
        <dbReference type="PROSITE-ProRule" id="PRU00175"/>
    </source>
</evidence>
<dbReference type="SUPFAM" id="SSF57850">
    <property type="entry name" value="RING/U-box"/>
    <property type="match status" value="1"/>
</dbReference>
<protein>
    <recommendedName>
        <fullName evidence="5">RING-type domain-containing protein</fullName>
    </recommendedName>
</protein>
<evidence type="ECO:0000256" key="2">
    <source>
        <dbReference type="ARBA" id="ARBA00022771"/>
    </source>
</evidence>
<organism evidence="6 7">
    <name type="scientific">Caenorhabditis angaria</name>
    <dbReference type="NCBI Taxonomy" id="860376"/>
    <lineage>
        <taxon>Eukaryota</taxon>
        <taxon>Metazoa</taxon>
        <taxon>Ecdysozoa</taxon>
        <taxon>Nematoda</taxon>
        <taxon>Chromadorea</taxon>
        <taxon>Rhabditida</taxon>
        <taxon>Rhabditina</taxon>
        <taxon>Rhabditomorpha</taxon>
        <taxon>Rhabditoidea</taxon>
        <taxon>Rhabditidae</taxon>
        <taxon>Peloderinae</taxon>
        <taxon>Caenorhabditis</taxon>
    </lineage>
</organism>
<keyword evidence="1" id="KW-0479">Metal-binding</keyword>
<name>A0A9P1N456_9PELO</name>
<dbReference type="OrthoDB" id="5872047at2759"/>
<reference evidence="6" key="1">
    <citation type="submission" date="2022-11" db="EMBL/GenBank/DDBJ databases">
        <authorList>
            <person name="Kikuchi T."/>
        </authorList>
    </citation>
    <scope>NUCLEOTIDE SEQUENCE</scope>
    <source>
        <strain evidence="6">PS1010</strain>
    </source>
</reference>
<feature type="domain" description="RING-type" evidence="5">
    <location>
        <begin position="177"/>
        <end position="214"/>
    </location>
</feature>
<keyword evidence="7" id="KW-1185">Reference proteome</keyword>
<gene>
    <name evidence="6" type="ORF">CAMP_LOCUS11851</name>
</gene>
<evidence type="ECO:0000313" key="6">
    <source>
        <dbReference type="EMBL" id="CAI5449214.1"/>
    </source>
</evidence>
<evidence type="ECO:0000313" key="7">
    <source>
        <dbReference type="Proteomes" id="UP001152747"/>
    </source>
</evidence>
<evidence type="ECO:0000259" key="5">
    <source>
        <dbReference type="PROSITE" id="PS50089"/>
    </source>
</evidence>
<evidence type="ECO:0000256" key="3">
    <source>
        <dbReference type="ARBA" id="ARBA00022833"/>
    </source>
</evidence>
<dbReference type="GO" id="GO:0008270">
    <property type="term" value="F:zinc ion binding"/>
    <property type="evidence" value="ECO:0007669"/>
    <property type="project" value="UniProtKB-KW"/>
</dbReference>
<dbReference type="AlphaFoldDB" id="A0A9P1N456"/>
<comment type="caution">
    <text evidence="6">The sequence shown here is derived from an EMBL/GenBank/DDBJ whole genome shotgun (WGS) entry which is preliminary data.</text>
</comment>
<sequence length="296" mass="34175">MNVIRLLERREDDLNFQAEEEDLLYVKVIGDDLNNLVPKNGDYFAIYIIWMGDCEMNQPISMLQLDDSTDLVRLSADEAIEQSTDLWNIREQTNETPLTSRKIGSILKINIWRSQSKIHLSWEDSFRKNVKSRIRVFEKTVRDTFLVIPGRMNLIALCEDSYMKYLAAGTIERKMTCAIFFEEIDVPFLINSCGHCVCSRCYYVSNDKICPICRQDENEQPTLVNFRDGPCPIDLCSTNNISNGVVLQPCGCHIPCSYLHSQVVQDDDQTEILKTFSRCPYNACRQKIQKLLKIFA</sequence>
<keyword evidence="3" id="KW-0862">Zinc</keyword>
<dbReference type="InterPro" id="IPR013083">
    <property type="entry name" value="Znf_RING/FYVE/PHD"/>
</dbReference>
<dbReference type="InterPro" id="IPR001841">
    <property type="entry name" value="Znf_RING"/>
</dbReference>
<keyword evidence="2 4" id="KW-0863">Zinc-finger</keyword>
<dbReference type="InterPro" id="IPR017907">
    <property type="entry name" value="Znf_RING_CS"/>
</dbReference>
<dbReference type="EMBL" id="CANHGI010000004">
    <property type="protein sequence ID" value="CAI5449214.1"/>
    <property type="molecule type" value="Genomic_DNA"/>
</dbReference>
<dbReference type="Gene3D" id="3.30.40.10">
    <property type="entry name" value="Zinc/RING finger domain, C3HC4 (zinc finger)"/>
    <property type="match status" value="1"/>
</dbReference>
<proteinExistence type="predicted"/>
<dbReference type="PROSITE" id="PS50089">
    <property type="entry name" value="ZF_RING_2"/>
    <property type="match status" value="1"/>
</dbReference>
<dbReference type="Proteomes" id="UP001152747">
    <property type="component" value="Unassembled WGS sequence"/>
</dbReference>
<dbReference type="PROSITE" id="PS00518">
    <property type="entry name" value="ZF_RING_1"/>
    <property type="match status" value="1"/>
</dbReference>
<evidence type="ECO:0000256" key="1">
    <source>
        <dbReference type="ARBA" id="ARBA00022723"/>
    </source>
</evidence>